<dbReference type="InterPro" id="IPR009448">
    <property type="entry name" value="UDP-g_GGtrans"/>
</dbReference>
<dbReference type="eggNOG" id="KOG1879">
    <property type="taxonomic scope" value="Eukaryota"/>
</dbReference>
<accession>G0VFN3</accession>
<dbReference type="InterPro" id="IPR040497">
    <property type="entry name" value="Glyco_transf_24"/>
</dbReference>
<dbReference type="GO" id="GO:0070880">
    <property type="term" value="P:fungal-type cell wall beta-glucan biosynthetic process"/>
    <property type="evidence" value="ECO:0007669"/>
    <property type="project" value="EnsemblFungi"/>
</dbReference>
<feature type="domain" description="UGGT thioredoxin-like" evidence="6">
    <location>
        <begin position="260"/>
        <end position="390"/>
    </location>
</feature>
<dbReference type="InParanoid" id="G0VFN3"/>
<dbReference type="Pfam" id="PF18402">
    <property type="entry name" value="Thioredoxin_14"/>
    <property type="match status" value="1"/>
</dbReference>
<dbReference type="PANTHER" id="PTHR11226">
    <property type="entry name" value="UDP-GLUCOSE GLYCOPROTEIN:GLUCOSYLTRANSFERASE"/>
    <property type="match status" value="1"/>
</dbReference>
<dbReference type="GO" id="GO:0005788">
    <property type="term" value="C:endoplasmic reticulum lumen"/>
    <property type="evidence" value="ECO:0007669"/>
    <property type="project" value="UniProtKB-SubCell"/>
</dbReference>
<evidence type="ECO:0000313" key="9">
    <source>
        <dbReference type="EMBL" id="CCC70300.1"/>
    </source>
</evidence>
<evidence type="ECO:0000259" key="6">
    <source>
        <dbReference type="Pfam" id="PF18401"/>
    </source>
</evidence>
<protein>
    <recommendedName>
        <fullName evidence="11">Killer toxin-resistance protein 5</fullName>
    </recommendedName>
</protein>
<organism evidence="9 10">
    <name type="scientific">Naumovozyma castellii</name>
    <name type="common">Yeast</name>
    <name type="synonym">Saccharomyces castellii</name>
    <dbReference type="NCBI Taxonomy" id="27288"/>
    <lineage>
        <taxon>Eukaryota</taxon>
        <taxon>Fungi</taxon>
        <taxon>Dikarya</taxon>
        <taxon>Ascomycota</taxon>
        <taxon>Saccharomycotina</taxon>
        <taxon>Saccharomycetes</taxon>
        <taxon>Saccharomycetales</taxon>
        <taxon>Saccharomycetaceae</taxon>
        <taxon>Naumovozyma</taxon>
    </lineage>
</organism>
<proteinExistence type="predicted"/>
<reference evidence="9 10" key="1">
    <citation type="journal article" date="2011" name="Proc. Natl. Acad. Sci. U.S.A.">
        <title>Evolutionary erosion of yeast sex chromosomes by mating-type switching accidents.</title>
        <authorList>
            <person name="Gordon J.L."/>
            <person name="Armisen D."/>
            <person name="Proux-Wera E."/>
            <person name="Oheigeartaigh S.S."/>
            <person name="Byrne K.P."/>
            <person name="Wolfe K.H."/>
        </authorList>
    </citation>
    <scope>NUCLEOTIDE SEQUENCE [LARGE SCALE GENOMIC DNA]</scope>
    <source>
        <strain evidence="10">ATCC 76901 / BCRC 22586 / CBS 4309 / NBRC 1992 / NRRL Y-12630</strain>
    </source>
</reference>
<dbReference type="FunCoup" id="G0VFN3">
    <property type="interactions" value="536"/>
</dbReference>
<dbReference type="OrthoDB" id="27683at2759"/>
<dbReference type="STRING" id="1064592.G0VFN3"/>
<comment type="subcellular location">
    <subcellularLocation>
        <location evidence="1">Endoplasmic reticulum lumen</location>
    </subcellularLocation>
</comment>
<dbReference type="GO" id="GO:0051082">
    <property type="term" value="F:unfolded protein binding"/>
    <property type="evidence" value="ECO:0007669"/>
    <property type="project" value="TreeGrafter"/>
</dbReference>
<dbReference type="EMBL" id="HE576756">
    <property type="protein sequence ID" value="CCC70300.1"/>
    <property type="molecule type" value="Genomic_DNA"/>
</dbReference>
<dbReference type="Pfam" id="PF18401">
    <property type="entry name" value="Thioredoxin_13"/>
    <property type="match status" value="1"/>
</dbReference>
<evidence type="ECO:0000256" key="1">
    <source>
        <dbReference type="ARBA" id="ARBA00004319"/>
    </source>
</evidence>
<evidence type="ECO:0000259" key="7">
    <source>
        <dbReference type="Pfam" id="PF18402"/>
    </source>
</evidence>
<name>G0VFN3_NAUCA</name>
<sequence>MTTISIVFSVFFLVSRCLTLSLDVSQFGTVEPARLWSILSYLQDYTNADMASELYPIVTNIEEYAEDSGDITGHVVDVLRTKADQKDLTTLLSLLAELYPMGFPIDPTLNDHNVSLNENCFFLNEKKYNEPEDIFYLKSDDLKQQASISDSSIKGKHDIVIGNNLDAPIVILYGCPDGSSNFDDYNRNIYREAIESGKLRFIWRPTCPVGDIEDSTDIQFPLSLTVKKDSDFSQLTKLRLPLGVPHRFQMENYEHYIPTPSELEDLDLKVAKMIAKYYTQGKNFSSTLSFAKGIVNNFPLLVSSLTSLKAESFKGLKKSNELLKKSGIDYNMLGLYVNGQYMKISTLDEYSLLNVLLNEHSRLNQLQGILSQNIQDVSPLISKDLLAQFSASSLENLQTLQPIKYDLHTIPGFSESIIYFNDIESDPQYDELTNNIEKFFDESKFGELPEYKQNWNELIFAIDFSRLEEDDVHDALEGLVRAINVVSQGYPQRIGLLPLNTGKDKNIINKIYELKNIDLGDLDEFLQDILSNPDLEIVSNFKKSPNVQPILDALHIQQTSIIIDGEIYPFKKNAWHYLIAKVIKKDVSFIKSELKRVMRGSSNNNDVRALLHMKSANLRHNKYTPDYFSDSLYTVMNNSMLSSEKERIIEYIGSETYNTLHTLTLVDDFNTKEALQRLQEAMDNEYVGMKYRIIHRGNLKGSNWKNLKKLFNNGKDVVEKINKMIVKTKSNTPGTYDDIGLSLLQRWLPDIPLQLLKGAPFAVLNGRFIHFENNEVPTSHNFISIIKREAQRTLQVAYILTSTFPALSDSRIEPNFIEMVSASLTKLFYHSKNIYNKGIEYSTESVFPRLNFDQLIKNNNFTIFQQKQAAENMVDILLIIDPLEERTQKLLSLASKFEHLSFINVQIVLLPTEELKVLPIERIYMDSAISYDDLSEELKLTFDMELDIPSSFYTFNNEELEGISIDVHVSEMGSPLSQATVDSIGGICLELVDIDGEVIDRTNTMVTFGYGQFHATDLATGYSVRSCSESYKVTGVTTDGYSDSVFSSTFSVLNFNPHKVFVKVKKIKKDETINSKKEQNELNIFSVLENCPEEEETFKDMVISILGISGREKEKVTFWVLDNPHVTDDFRDFVTRFNGHKKWNAEIKFVSYNWPLWLRPQRFYKRRLDISKLIFLDVLFPQNVSSLVYMTPTSSPIDPFKIQDQLNPHKPFSLFKMSGTGYWNEGYWAKLLEENNLDFYSVEPCFLINLNEIRSHQVCERLRVHYQRVSSNVASLQVIDQDLLNDIQPIIPLGTLPRNLLKKAVHKGEAYEAFKKELTENTDTNVQDEADKDIGRIHDEL</sequence>
<dbReference type="GO" id="GO:0003980">
    <property type="term" value="F:UDP-glucose:glycoprotein glucosyltransferase activity"/>
    <property type="evidence" value="ECO:0007669"/>
    <property type="project" value="EnsemblFungi"/>
</dbReference>
<dbReference type="RefSeq" id="XP_003676659.1">
    <property type="nucleotide sequence ID" value="XM_003676611.1"/>
</dbReference>
<dbReference type="GO" id="GO:0018279">
    <property type="term" value="P:protein N-linked glycosylation via asparagine"/>
    <property type="evidence" value="ECO:0007669"/>
    <property type="project" value="TreeGrafter"/>
</dbReference>
<feature type="signal peptide" evidence="5">
    <location>
        <begin position="1"/>
        <end position="19"/>
    </location>
</feature>
<dbReference type="InterPro" id="IPR040692">
    <property type="entry name" value="UGGT_TRXL_3"/>
</dbReference>
<evidence type="ECO:0000256" key="5">
    <source>
        <dbReference type="SAM" id="SignalP"/>
    </source>
</evidence>
<evidence type="ECO:0000256" key="2">
    <source>
        <dbReference type="ARBA" id="ARBA00022729"/>
    </source>
</evidence>
<evidence type="ECO:0000313" key="10">
    <source>
        <dbReference type="Proteomes" id="UP000001640"/>
    </source>
</evidence>
<keyword evidence="2 5" id="KW-0732">Signal</keyword>
<dbReference type="PANTHER" id="PTHR11226:SF0">
    <property type="entry name" value="UDP-GLUCOSE:GLYCOPROTEIN GLUCOSYLTRANSFERASE"/>
    <property type="match status" value="1"/>
</dbReference>
<reference key="2">
    <citation type="submission" date="2011-08" db="EMBL/GenBank/DDBJ databases">
        <title>Genome sequence of Naumovozyma castellii.</title>
        <authorList>
            <person name="Gordon J.L."/>
            <person name="Armisen D."/>
            <person name="Proux-Wera E."/>
            <person name="OhEigeartaigh S.S."/>
            <person name="Byrne K.P."/>
            <person name="Wolfe K.H."/>
        </authorList>
    </citation>
    <scope>NUCLEOTIDE SEQUENCE</scope>
    <source>
        <strain>Type strain:CBS 4309</strain>
    </source>
</reference>
<dbReference type="Pfam" id="PF18404">
    <property type="entry name" value="Glyco_transf_24"/>
    <property type="match status" value="1"/>
</dbReference>
<evidence type="ECO:0000259" key="8">
    <source>
        <dbReference type="Pfam" id="PF18404"/>
    </source>
</evidence>
<dbReference type="OMA" id="FIWRSTC"/>
<keyword evidence="4" id="KW-0325">Glycoprotein</keyword>
<feature type="chain" id="PRO_5003410989" description="Killer toxin-resistance protein 5" evidence="5">
    <location>
        <begin position="20"/>
        <end position="1341"/>
    </location>
</feature>
<keyword evidence="10" id="KW-1185">Reference proteome</keyword>
<keyword evidence="3" id="KW-0256">Endoplasmic reticulum</keyword>
<gene>
    <name evidence="9" type="primary">NCAS0E02300</name>
    <name evidence="9" type="ordered locus">NCAS_0E02300</name>
</gene>
<dbReference type="InterPro" id="IPR040694">
    <property type="entry name" value="UGGT_TRXL_2"/>
</dbReference>
<dbReference type="Proteomes" id="UP000001640">
    <property type="component" value="Chromosome 5"/>
</dbReference>
<evidence type="ECO:0000256" key="4">
    <source>
        <dbReference type="ARBA" id="ARBA00023180"/>
    </source>
</evidence>
<evidence type="ECO:0000256" key="3">
    <source>
        <dbReference type="ARBA" id="ARBA00022824"/>
    </source>
</evidence>
<dbReference type="KEGG" id="ncs:NCAS_0E02300"/>
<feature type="domain" description="Glucosyltransferase 24 catalytic" evidence="8">
    <location>
        <begin position="1083"/>
        <end position="1302"/>
    </location>
</feature>
<dbReference type="GeneID" id="96903931"/>
<evidence type="ECO:0008006" key="11">
    <source>
        <dbReference type="Google" id="ProtNLM"/>
    </source>
</evidence>
<dbReference type="HOGENOM" id="CLU_002668_1_0_1"/>
<feature type="domain" description="UGGT thioredoxin-like" evidence="7">
    <location>
        <begin position="415"/>
        <end position="534"/>
    </location>
</feature>
<dbReference type="GO" id="GO:0036503">
    <property type="term" value="P:ERAD pathway"/>
    <property type="evidence" value="ECO:0007669"/>
    <property type="project" value="TreeGrafter"/>
</dbReference>